<dbReference type="GO" id="GO:0016020">
    <property type="term" value="C:membrane"/>
    <property type="evidence" value="ECO:0007669"/>
    <property type="project" value="UniProtKB-SubCell"/>
</dbReference>
<dbReference type="InterPro" id="IPR009311">
    <property type="entry name" value="IFI6/IFI27-like"/>
</dbReference>
<organism evidence="7 8">
    <name type="scientific">Rhizoctonia solani</name>
    <dbReference type="NCBI Taxonomy" id="456999"/>
    <lineage>
        <taxon>Eukaryota</taxon>
        <taxon>Fungi</taxon>
        <taxon>Dikarya</taxon>
        <taxon>Basidiomycota</taxon>
        <taxon>Agaricomycotina</taxon>
        <taxon>Agaricomycetes</taxon>
        <taxon>Cantharellales</taxon>
        <taxon>Ceratobasidiaceae</taxon>
        <taxon>Rhizoctonia</taxon>
    </lineage>
</organism>
<evidence type="ECO:0000256" key="2">
    <source>
        <dbReference type="ARBA" id="ARBA00007262"/>
    </source>
</evidence>
<keyword evidence="3" id="KW-0812">Transmembrane</keyword>
<protein>
    <submittedName>
        <fullName evidence="7">Uncharacterized protein</fullName>
    </submittedName>
</protein>
<gene>
    <name evidence="7" type="ORF">RDB_LOCUS75374</name>
</gene>
<evidence type="ECO:0000256" key="6">
    <source>
        <dbReference type="SAM" id="MobiDB-lite"/>
    </source>
</evidence>
<evidence type="ECO:0000313" key="8">
    <source>
        <dbReference type="Proteomes" id="UP000663843"/>
    </source>
</evidence>
<comment type="subcellular location">
    <subcellularLocation>
        <location evidence="1">Membrane</location>
        <topology evidence="1">Multi-pass membrane protein</topology>
    </subcellularLocation>
</comment>
<evidence type="ECO:0000313" key="7">
    <source>
        <dbReference type="EMBL" id="CAE6440985.1"/>
    </source>
</evidence>
<dbReference type="Gene3D" id="6.10.110.10">
    <property type="match status" value="1"/>
</dbReference>
<evidence type="ECO:0000256" key="5">
    <source>
        <dbReference type="ARBA" id="ARBA00023136"/>
    </source>
</evidence>
<reference evidence="7" key="1">
    <citation type="submission" date="2021-01" db="EMBL/GenBank/DDBJ databases">
        <authorList>
            <person name="Kaushik A."/>
        </authorList>
    </citation>
    <scope>NUCLEOTIDE SEQUENCE</scope>
    <source>
        <strain evidence="7">AG2-2IIIB</strain>
    </source>
</reference>
<evidence type="ECO:0000256" key="4">
    <source>
        <dbReference type="ARBA" id="ARBA00022989"/>
    </source>
</evidence>
<dbReference type="InterPro" id="IPR038213">
    <property type="entry name" value="IFI6/IFI27-like_sf"/>
</dbReference>
<evidence type="ECO:0000256" key="1">
    <source>
        <dbReference type="ARBA" id="ARBA00004141"/>
    </source>
</evidence>
<dbReference type="PANTHER" id="PTHR16932:SF18">
    <property type="entry name" value="INTERFERON, ALPHA-INDUCIBLE PROTEIN 27-LIKE 2"/>
    <property type="match status" value="1"/>
</dbReference>
<keyword evidence="4" id="KW-1133">Transmembrane helix</keyword>
<dbReference type="AlphaFoldDB" id="A0A8H3AUQ5"/>
<dbReference type="Pfam" id="PF06140">
    <property type="entry name" value="Ifi-6-16"/>
    <property type="match status" value="1"/>
</dbReference>
<evidence type="ECO:0000256" key="3">
    <source>
        <dbReference type="ARBA" id="ARBA00022692"/>
    </source>
</evidence>
<accession>A0A8H3AUQ5</accession>
<feature type="compositionally biased region" description="Basic and acidic residues" evidence="6">
    <location>
        <begin position="228"/>
        <end position="240"/>
    </location>
</feature>
<comment type="caution">
    <text evidence="7">The sequence shown here is derived from an EMBL/GenBank/DDBJ whole genome shotgun (WGS) entry which is preliminary data.</text>
</comment>
<name>A0A8H3AUQ5_9AGAM</name>
<feature type="region of interest" description="Disordered" evidence="6">
    <location>
        <begin position="194"/>
        <end position="240"/>
    </location>
</feature>
<keyword evidence="5" id="KW-0472">Membrane</keyword>
<feature type="compositionally biased region" description="Basic and acidic residues" evidence="6">
    <location>
        <begin position="273"/>
        <end position="289"/>
    </location>
</feature>
<dbReference type="PANTHER" id="PTHR16932">
    <property type="entry name" value="INTERFERON ALPHA-INDUCIBLE PROTEIN 27"/>
    <property type="match status" value="1"/>
</dbReference>
<dbReference type="EMBL" id="CAJMWT010002369">
    <property type="protein sequence ID" value="CAE6440985.1"/>
    <property type="molecule type" value="Genomic_DNA"/>
</dbReference>
<dbReference type="Proteomes" id="UP000663843">
    <property type="component" value="Unassembled WGS sequence"/>
</dbReference>
<proteinExistence type="inferred from homology"/>
<feature type="region of interest" description="Disordered" evidence="6">
    <location>
        <begin position="253"/>
        <end position="289"/>
    </location>
</feature>
<sequence>MSLGTEEIGMAAAATAICLLGGPPELAIATGMATAISALARVALIISPITPPTSIPFSCHCLGSGNQSSTEFTTILKLVGMDNLLNKIANDRHVQAARDAVANLPPPVKKAAKAGMIGVGTTIAVFATPPLLGFTASGVAAGSLAAAVQSAVYRAAVPAGSLFAIMQSVGATATIVPALIAGVSASGIAGAAAASQEQDSDANREDGEGGSCGKEADEQDKNGQQAQDKNEKQNFTREKVEIRIQRVLSRELGRTRIQVASPEEDQVSIGDTQDTRHDGTIFRPMNNER</sequence>
<comment type="similarity">
    <text evidence="2">Belongs to the IFI6/IFI27 family.</text>
</comment>